<proteinExistence type="predicted"/>
<keyword evidence="4" id="KW-1185">Reference proteome</keyword>
<reference evidence="4" key="1">
    <citation type="journal article" date="2019" name="Int. J. Syst. Evol. Microbiol.">
        <title>The Global Catalogue of Microorganisms (GCM) 10K type strain sequencing project: providing services to taxonomists for standard genome sequencing and annotation.</title>
        <authorList>
            <consortium name="The Broad Institute Genomics Platform"/>
            <consortium name="The Broad Institute Genome Sequencing Center for Infectious Disease"/>
            <person name="Wu L."/>
            <person name="Ma J."/>
        </authorList>
    </citation>
    <scope>NUCLEOTIDE SEQUENCE [LARGE SCALE GENOMIC DNA]</scope>
    <source>
        <strain evidence="4">JCM 16908</strain>
    </source>
</reference>
<accession>A0ABP7JJ57</accession>
<dbReference type="PROSITE" id="PS51462">
    <property type="entry name" value="NUDIX"/>
    <property type="match status" value="1"/>
</dbReference>
<comment type="caution">
    <text evidence="3">The sequence shown here is derived from an EMBL/GenBank/DDBJ whole genome shotgun (WGS) entry which is preliminary data.</text>
</comment>
<feature type="region of interest" description="Disordered" evidence="1">
    <location>
        <begin position="322"/>
        <end position="341"/>
    </location>
</feature>
<dbReference type="Proteomes" id="UP001500888">
    <property type="component" value="Unassembled WGS sequence"/>
</dbReference>
<organism evidence="3 4">
    <name type="scientific">Sphaerisporangium flaviroseum</name>
    <dbReference type="NCBI Taxonomy" id="509199"/>
    <lineage>
        <taxon>Bacteria</taxon>
        <taxon>Bacillati</taxon>
        <taxon>Actinomycetota</taxon>
        <taxon>Actinomycetes</taxon>
        <taxon>Streptosporangiales</taxon>
        <taxon>Streptosporangiaceae</taxon>
        <taxon>Sphaerisporangium</taxon>
    </lineage>
</organism>
<evidence type="ECO:0000259" key="2">
    <source>
        <dbReference type="PROSITE" id="PS51462"/>
    </source>
</evidence>
<dbReference type="Pfam" id="PF00293">
    <property type="entry name" value="NUDIX"/>
    <property type="match status" value="1"/>
</dbReference>
<evidence type="ECO:0000313" key="3">
    <source>
        <dbReference type="EMBL" id="GAA3846181.1"/>
    </source>
</evidence>
<dbReference type="Gene3D" id="3.90.79.10">
    <property type="entry name" value="Nucleoside Triphosphate Pyrophosphohydrolase"/>
    <property type="match status" value="1"/>
</dbReference>
<feature type="domain" description="Nudix hydrolase" evidence="2">
    <location>
        <begin position="80"/>
        <end position="270"/>
    </location>
</feature>
<evidence type="ECO:0000256" key="1">
    <source>
        <dbReference type="SAM" id="MobiDB-lite"/>
    </source>
</evidence>
<dbReference type="EMBL" id="BAAAZR010000063">
    <property type="protein sequence ID" value="GAA3846181.1"/>
    <property type="molecule type" value="Genomic_DNA"/>
</dbReference>
<sequence length="341" mass="37062">MSSFDLGGRRPQEPASAGDIECGVNCGMHDAACTSCNITPRMSRTARFENEAAGMTACLQRAPVERWNGLPPGQAADSGRWRVLICCLPLLYSSGRRAPHALAGQLRKPLYIDPWLDIRVTDVELSAAGIWTTGRSAPRPEPELWSSTNGAGSSDLAAPLHHRLLGWEIPIGKIEDGEEPAGAAACEVEEETGWRPGPMRPLVKVQPTNGIFDSVHHIFHADSATYIGPPTEGWEAERLEWAPLSDVPRLIGKGELVSGTSMAALLYALTRYSDRPKSEQSRQDRRSADHGQAAGRLTPRSRARAVQRDLWSYSSVGTRPVWQAAHSDGSPSLTLVPPRPQ</sequence>
<dbReference type="CDD" id="cd03424">
    <property type="entry name" value="NUDIX_ADPRase_Nudt5_UGPPase_Nudt14"/>
    <property type="match status" value="1"/>
</dbReference>
<dbReference type="InterPro" id="IPR015797">
    <property type="entry name" value="NUDIX_hydrolase-like_dom_sf"/>
</dbReference>
<name>A0ABP7JJ57_9ACTN</name>
<dbReference type="SUPFAM" id="SSF55811">
    <property type="entry name" value="Nudix"/>
    <property type="match status" value="1"/>
</dbReference>
<evidence type="ECO:0000313" key="4">
    <source>
        <dbReference type="Proteomes" id="UP001500888"/>
    </source>
</evidence>
<gene>
    <name evidence="3" type="ORF">GCM10022226_82130</name>
</gene>
<protein>
    <recommendedName>
        <fullName evidence="2">Nudix hydrolase domain-containing protein</fullName>
    </recommendedName>
</protein>
<feature type="compositionally biased region" description="Basic and acidic residues" evidence="1">
    <location>
        <begin position="274"/>
        <end position="289"/>
    </location>
</feature>
<feature type="region of interest" description="Disordered" evidence="1">
    <location>
        <begin position="274"/>
        <end position="306"/>
    </location>
</feature>
<dbReference type="InterPro" id="IPR000086">
    <property type="entry name" value="NUDIX_hydrolase_dom"/>
</dbReference>